<evidence type="ECO:0000256" key="1">
    <source>
        <dbReference type="SAM" id="Coils"/>
    </source>
</evidence>
<sequence length="259" mass="27735">MWAQIAMAAINIVEGYGKSKTNRLLAEAQYKLEAGREENKQMVRDAQNELSIANANLTRYQQQRQNERIGKAMEKQDEQEAFNWGKQVDGLTSARFAQRVEGASALGSLSAQAAFAGVGGASIEQVRMTEEARQARADAAVVQGLQDAKYVSALSKSAIIDNGYSQLDDSYVFADLDLTPKGLVMNNAWQHKYTLGSMAMDGMNGFSGNMDKVGINLQGHGYKGDTQLFGGKGTGAKNQGLGGAGAKSGAGGFMSKFKL</sequence>
<gene>
    <name evidence="2" type="ORF">vBAdhaPMF_0040</name>
</gene>
<evidence type="ECO:0000313" key="2">
    <source>
        <dbReference type="EMBL" id="XHV14287.1"/>
    </source>
</evidence>
<keyword evidence="1" id="KW-0175">Coiled coil</keyword>
<evidence type="ECO:0008006" key="3">
    <source>
        <dbReference type="Google" id="ProtNLM"/>
    </source>
</evidence>
<protein>
    <recommendedName>
        <fullName evidence="3">Internal virion protein</fullName>
    </recommendedName>
</protein>
<organism evidence="2">
    <name type="scientific">Aeromonas phage vB_AdhaP_MF</name>
    <dbReference type="NCBI Taxonomy" id="3367373"/>
    <lineage>
        <taxon>Viruses</taxon>
        <taxon>Duplodnaviria</taxon>
        <taxon>Heunggongvirae</taxon>
        <taxon>Uroviricota</taxon>
        <taxon>Caudoviricetes</taxon>
        <taxon>Autographiviridae</taxon>
    </lineage>
</organism>
<dbReference type="EMBL" id="PQ421477">
    <property type="protein sequence ID" value="XHV14287.1"/>
    <property type="molecule type" value="Genomic_DNA"/>
</dbReference>
<accession>A0AB74UK28</accession>
<name>A0AB74UK28_9CAUD</name>
<feature type="coiled-coil region" evidence="1">
    <location>
        <begin position="36"/>
        <end position="63"/>
    </location>
</feature>
<reference evidence="2" key="1">
    <citation type="submission" date="2024-10" db="EMBL/GenBank/DDBJ databases">
        <title>Characterization of Aeromonas dhakensis bacteriophages.</title>
        <authorList>
            <person name="Ansari F."/>
            <person name="Tyagi A."/>
            <person name="Shashidhar R."/>
            <person name="Nagar V."/>
        </authorList>
    </citation>
    <scope>NUCLEOTIDE SEQUENCE</scope>
</reference>
<proteinExistence type="predicted"/>